<keyword evidence="1" id="KW-0175">Coiled coil</keyword>
<evidence type="ECO:0008006" key="7">
    <source>
        <dbReference type="Google" id="ProtNLM"/>
    </source>
</evidence>
<accession>A0A2T3FMY8</accession>
<evidence type="ECO:0000313" key="2">
    <source>
        <dbReference type="EMBL" id="BCL58481.1"/>
    </source>
</evidence>
<dbReference type="AlphaFoldDB" id="A0A2T3FMY8"/>
<dbReference type="Proteomes" id="UP000593842">
    <property type="component" value="Chromosome"/>
</dbReference>
<evidence type="ECO:0000313" key="5">
    <source>
        <dbReference type="Proteomes" id="UP000240974"/>
    </source>
</evidence>
<evidence type="ECO:0000313" key="3">
    <source>
        <dbReference type="EMBL" id="MCQ5062299.1"/>
    </source>
</evidence>
<protein>
    <recommendedName>
        <fullName evidence="7">DUF2383 domain-containing protein</fullName>
    </recommendedName>
</protein>
<gene>
    <name evidence="4" type="ORF">C7U54_12850</name>
    <name evidence="2" type="ORF">Fi14EGH31_21930</name>
    <name evidence="3" type="ORF">NE542_10780</name>
</gene>
<organism evidence="4 5">
    <name type="scientific">Faecalibacillus intestinalis</name>
    <dbReference type="NCBI Taxonomy" id="1982626"/>
    <lineage>
        <taxon>Bacteria</taxon>
        <taxon>Bacillati</taxon>
        <taxon>Bacillota</taxon>
        <taxon>Erysipelotrichia</taxon>
        <taxon>Erysipelotrichales</taxon>
        <taxon>Coprobacillaceae</taxon>
        <taxon>Faecalibacillus</taxon>
    </lineage>
</organism>
<sequence>MNENDTILLLRECDSGLKMAISSLDEVLDVIKNKHFKNQCIESKNKHQTLKKEIDQLLKENNIKEKEPSLMAKSMSWLKMNFKIQMNEDDQTIASLLFEGCSMGIESLFKYLHQYDHADTKIKKLTYDLIEIEKELSDKIQNYL</sequence>
<evidence type="ECO:0000256" key="1">
    <source>
        <dbReference type="SAM" id="Coils"/>
    </source>
</evidence>
<dbReference type="EMBL" id="PYLQ01000026">
    <property type="protein sequence ID" value="PST36635.1"/>
    <property type="molecule type" value="Genomic_DNA"/>
</dbReference>
<reference evidence="6" key="3">
    <citation type="submission" date="2020-09" db="EMBL/GenBank/DDBJ databases">
        <title>Complete genome sequencing of Faecalibacillus intestinalis strain 14EGH31.</title>
        <authorList>
            <person name="Sakamoto M."/>
            <person name="Murakami T."/>
            <person name="Mori H."/>
        </authorList>
    </citation>
    <scope>NUCLEOTIDE SEQUENCE [LARGE SCALE GENOMIC DNA]</scope>
    <source>
        <strain evidence="6">14EGH31</strain>
    </source>
</reference>
<dbReference type="Proteomes" id="UP000240974">
    <property type="component" value="Unassembled WGS sequence"/>
</dbReference>
<dbReference type="EMBL" id="AP024085">
    <property type="protein sequence ID" value="BCL58481.1"/>
    <property type="molecule type" value="Genomic_DNA"/>
</dbReference>
<feature type="coiled-coil region" evidence="1">
    <location>
        <begin position="40"/>
        <end position="67"/>
    </location>
</feature>
<dbReference type="Proteomes" id="UP001204814">
    <property type="component" value="Unassembled WGS sequence"/>
</dbReference>
<name>A0A2T3FMY8_9FIRM</name>
<dbReference type="EMBL" id="JANGBO010000011">
    <property type="protein sequence ID" value="MCQ5062299.1"/>
    <property type="molecule type" value="Genomic_DNA"/>
</dbReference>
<dbReference type="GeneID" id="70580631"/>
<dbReference type="KEGG" id="fit:Fi14EGH31_21930"/>
<reference evidence="3" key="4">
    <citation type="submission" date="2022-06" db="EMBL/GenBank/DDBJ databases">
        <title>Isolation of gut microbiota from human fecal samples.</title>
        <authorList>
            <person name="Pamer E.G."/>
            <person name="Barat B."/>
            <person name="Waligurski E."/>
            <person name="Medina S."/>
            <person name="Paddock L."/>
            <person name="Mostad J."/>
        </authorList>
    </citation>
    <scope>NUCLEOTIDE SEQUENCE</scope>
    <source>
        <strain evidence="3">DFI.6.24</strain>
    </source>
</reference>
<evidence type="ECO:0000313" key="4">
    <source>
        <dbReference type="EMBL" id="PST36635.1"/>
    </source>
</evidence>
<reference evidence="4 5" key="1">
    <citation type="journal article" date="2019" name="Int. J. Syst. Evol. Microbiol.">
        <title>Faecalibacillus intestinalis gen. nov., sp. nov. and Faecalibacillus faecis sp. nov., isolated from human faeces.</title>
        <authorList>
            <person name="Seo B."/>
            <person name="Jeon K."/>
            <person name="Baek I."/>
            <person name="Lee Y.M."/>
            <person name="Baek K."/>
            <person name="Ko G."/>
        </authorList>
    </citation>
    <scope>NUCLEOTIDE SEQUENCE [LARGE SCALE GENOMIC DNA]</scope>
    <source>
        <strain evidence="4 5">SNUG30099</strain>
    </source>
</reference>
<keyword evidence="5" id="KW-1185">Reference proteome</keyword>
<evidence type="ECO:0000313" key="6">
    <source>
        <dbReference type="Proteomes" id="UP000593842"/>
    </source>
</evidence>
<proteinExistence type="predicted"/>
<reference evidence="2" key="2">
    <citation type="journal article" date="2020" name="Microbiol. Resour. Announc.">
        <title>Complete Genome Sequence of Faecalibacillus intestinalis JCM 34082, Isolated from Feces from a Healthy Japanese Female.</title>
        <authorList>
            <person name="Sakamoto M."/>
            <person name="Ikeyama N."/>
            <person name="Toyoda A."/>
            <person name="Murakami T."/>
            <person name="Mori H."/>
            <person name="Ohkuma M."/>
        </authorList>
    </citation>
    <scope>NUCLEOTIDE SEQUENCE</scope>
    <source>
        <strain evidence="2">14EGH31</strain>
    </source>
</reference>
<dbReference type="RefSeq" id="WP_107030562.1">
    <property type="nucleotide sequence ID" value="NZ_AP024085.1"/>
</dbReference>